<feature type="transmembrane region" description="Helical" evidence="1">
    <location>
        <begin position="121"/>
        <end position="137"/>
    </location>
</feature>
<name>A0A1J5S6N7_9ZZZZ</name>
<accession>A0A1J5S6N7</accession>
<organism evidence="2">
    <name type="scientific">mine drainage metagenome</name>
    <dbReference type="NCBI Taxonomy" id="410659"/>
    <lineage>
        <taxon>unclassified sequences</taxon>
        <taxon>metagenomes</taxon>
        <taxon>ecological metagenomes</taxon>
    </lineage>
</organism>
<evidence type="ECO:0008006" key="3">
    <source>
        <dbReference type="Google" id="ProtNLM"/>
    </source>
</evidence>
<keyword evidence="1" id="KW-1133">Transmembrane helix</keyword>
<dbReference type="EMBL" id="MLJW01000063">
    <property type="protein sequence ID" value="OIR03786.1"/>
    <property type="molecule type" value="Genomic_DNA"/>
</dbReference>
<feature type="transmembrane region" description="Helical" evidence="1">
    <location>
        <begin position="149"/>
        <end position="168"/>
    </location>
</feature>
<feature type="transmembrane region" description="Helical" evidence="1">
    <location>
        <begin position="256"/>
        <end position="274"/>
    </location>
</feature>
<reference evidence="2" key="1">
    <citation type="submission" date="2016-10" db="EMBL/GenBank/DDBJ databases">
        <title>Sequence of Gallionella enrichment culture.</title>
        <authorList>
            <person name="Poehlein A."/>
            <person name="Muehling M."/>
            <person name="Daniel R."/>
        </authorList>
    </citation>
    <scope>NUCLEOTIDE SEQUENCE</scope>
</reference>
<evidence type="ECO:0000313" key="2">
    <source>
        <dbReference type="EMBL" id="OIR03786.1"/>
    </source>
</evidence>
<sequence length="452" mass="49887">MVSPDNASTRSKPLLSRLPTFLALALFAALAVRQLAFVNRYAVNILYWDQWDIYFPLFHHGSLWDVFSLQHGPHRQGIGFILTDLLAHLSGWNSRWDAFGVCGVTIGATALALLLLRRAKLGSAAALAAVPLLFLNMRQYEMWVGPSNISHGAMPMALFMGYCLACFVRDHRWRYPIQAVLTFLLIFTGFGLFVGLIAPVVMATELVYAWKTGDAGRRAWAVAALVAIAASWALFAKGYHFEPAVNGFYFPYKHPVEYFYFAGLMLTNYFGVPGHGAGDIALGIGILALLLGIAIRRGLPLLKGDAAAEPLGTVIFALSSYAVIYCLFTAVGRIFIGMDGAAASRYVTLTITGAFAILLELASLPGERLRRSACLVFLALLLPGTVFLRADDMGTVHWFSNGRREWKAVYLKTSNEALATKESGFHIFPIPIPNRLNYLRRHHLNLFLDAKH</sequence>
<feature type="transmembrane region" description="Helical" evidence="1">
    <location>
        <begin position="373"/>
        <end position="390"/>
    </location>
</feature>
<comment type="caution">
    <text evidence="2">The sequence shown here is derived from an EMBL/GenBank/DDBJ whole genome shotgun (WGS) entry which is preliminary data.</text>
</comment>
<feature type="transmembrane region" description="Helical" evidence="1">
    <location>
        <begin position="218"/>
        <end position="235"/>
    </location>
</feature>
<feature type="transmembrane region" description="Helical" evidence="1">
    <location>
        <begin position="280"/>
        <end position="299"/>
    </location>
</feature>
<gene>
    <name evidence="2" type="ORF">GALL_142060</name>
</gene>
<keyword evidence="1" id="KW-0472">Membrane</keyword>
<evidence type="ECO:0000256" key="1">
    <source>
        <dbReference type="SAM" id="Phobius"/>
    </source>
</evidence>
<protein>
    <recommendedName>
        <fullName evidence="3">Glycosyltransferase RgtA/B/C/D-like domain-containing protein</fullName>
    </recommendedName>
</protein>
<feature type="transmembrane region" description="Helical" evidence="1">
    <location>
        <begin position="342"/>
        <end position="361"/>
    </location>
</feature>
<dbReference type="AlphaFoldDB" id="A0A1J5S6N7"/>
<feature type="transmembrane region" description="Helical" evidence="1">
    <location>
        <begin position="311"/>
        <end position="336"/>
    </location>
</feature>
<keyword evidence="1" id="KW-0812">Transmembrane</keyword>
<proteinExistence type="predicted"/>
<feature type="transmembrane region" description="Helical" evidence="1">
    <location>
        <begin position="180"/>
        <end position="198"/>
    </location>
</feature>
<feature type="transmembrane region" description="Helical" evidence="1">
    <location>
        <begin position="98"/>
        <end position="116"/>
    </location>
</feature>